<dbReference type="AlphaFoldDB" id="A0A4S2N771"/>
<organism evidence="1 2">
    <name type="scientific">Ascodesmis nigricans</name>
    <dbReference type="NCBI Taxonomy" id="341454"/>
    <lineage>
        <taxon>Eukaryota</taxon>
        <taxon>Fungi</taxon>
        <taxon>Dikarya</taxon>
        <taxon>Ascomycota</taxon>
        <taxon>Pezizomycotina</taxon>
        <taxon>Pezizomycetes</taxon>
        <taxon>Pezizales</taxon>
        <taxon>Ascodesmidaceae</taxon>
        <taxon>Ascodesmis</taxon>
    </lineage>
</organism>
<protein>
    <recommendedName>
        <fullName evidence="3">BTB domain-containing protein</fullName>
    </recommendedName>
</protein>
<proteinExistence type="predicted"/>
<keyword evidence="2" id="KW-1185">Reference proteome</keyword>
<gene>
    <name evidence="1" type="ORF">EX30DRAFT_337408</name>
</gene>
<dbReference type="Proteomes" id="UP000298138">
    <property type="component" value="Unassembled WGS sequence"/>
</dbReference>
<evidence type="ECO:0000313" key="2">
    <source>
        <dbReference type="Proteomes" id="UP000298138"/>
    </source>
</evidence>
<evidence type="ECO:0008006" key="3">
    <source>
        <dbReference type="Google" id="ProtNLM"/>
    </source>
</evidence>
<dbReference type="EMBL" id="ML220112">
    <property type="protein sequence ID" value="TGZ84974.1"/>
    <property type="molecule type" value="Genomic_DNA"/>
</dbReference>
<reference evidence="1 2" key="1">
    <citation type="submission" date="2019-04" db="EMBL/GenBank/DDBJ databases">
        <title>Comparative genomics and transcriptomics to analyze fruiting body development in filamentous ascomycetes.</title>
        <authorList>
            <consortium name="DOE Joint Genome Institute"/>
            <person name="Lutkenhaus R."/>
            <person name="Traeger S."/>
            <person name="Breuer J."/>
            <person name="Kuo A."/>
            <person name="Lipzen A."/>
            <person name="Pangilinan J."/>
            <person name="Dilworth D."/>
            <person name="Sandor L."/>
            <person name="Poggeler S."/>
            <person name="Barry K."/>
            <person name="Grigoriev I.V."/>
            <person name="Nowrousian M."/>
        </authorList>
    </citation>
    <scope>NUCLEOTIDE SEQUENCE [LARGE SCALE GENOMIC DNA]</scope>
    <source>
        <strain evidence="1 2">CBS 389.68</strain>
    </source>
</reference>
<dbReference type="InParanoid" id="A0A4S2N771"/>
<name>A0A4S2N771_9PEZI</name>
<sequence>MPATYSSCYSPVHHSLPYLRPLIPDFINFLNMSDGFEDTAPTVFSQSGQPIDVEVQLGSSVLHLHSSILRHCSAVFNAGFSERFWGTPSLDTDTIRFKYRLSREPDGQWILHSAQRPLPQTPEGQNGEDLGPPAEVIRNFTLLFKAMYQRLSLTDLKWDYCKPLVELAKMYHAVDCVRLPLESYITMCISTHGRGSENASNNEFAFDRSVVEHFMPLSITVKSDVIYQQTFLALVRIIKSKKHFRRGIQLAVPDFVKARALSSVYERCPNHHGRQADWAEMNNCASCQLEETYWTDRPWNRA</sequence>
<evidence type="ECO:0000313" key="1">
    <source>
        <dbReference type="EMBL" id="TGZ84974.1"/>
    </source>
</evidence>
<accession>A0A4S2N771</accession>